<keyword evidence="2" id="KW-0813">Transport</keyword>
<dbReference type="Gene3D" id="2.30.29.30">
    <property type="entry name" value="Pleckstrin-homology domain (PH domain)/Phosphotyrosine-binding domain (PTB)"/>
    <property type="match status" value="1"/>
</dbReference>
<dbReference type="GO" id="GO:0006893">
    <property type="term" value="P:Golgi to plasma membrane transport"/>
    <property type="evidence" value="ECO:0007669"/>
    <property type="project" value="TreeGrafter"/>
</dbReference>
<dbReference type="InterPro" id="IPR042560">
    <property type="entry name" value="Exo84_C_2"/>
</dbReference>
<dbReference type="AlphaFoldDB" id="A0AA39M713"/>
<feature type="domain" description="Exocyst component Exo84 C-terminal" evidence="5">
    <location>
        <begin position="300"/>
        <end position="495"/>
    </location>
</feature>
<evidence type="ECO:0000256" key="3">
    <source>
        <dbReference type="ARBA" id="ARBA00022483"/>
    </source>
</evidence>
<dbReference type="Pfam" id="PF08700">
    <property type="entry name" value="VPS51_Exo84_N"/>
    <property type="match status" value="1"/>
</dbReference>
<name>A0AA39M713_9BILA</name>
<dbReference type="GO" id="GO:0000145">
    <property type="term" value="C:exocyst"/>
    <property type="evidence" value="ECO:0007669"/>
    <property type="project" value="InterPro"/>
</dbReference>
<evidence type="ECO:0000313" key="7">
    <source>
        <dbReference type="Proteomes" id="UP001175271"/>
    </source>
</evidence>
<dbReference type="InterPro" id="IPR033961">
    <property type="entry name" value="Exo84"/>
</dbReference>
<accession>A0AA39M713</accession>
<evidence type="ECO:0000259" key="5">
    <source>
        <dbReference type="Pfam" id="PF16528"/>
    </source>
</evidence>
<protein>
    <recommendedName>
        <fullName evidence="5">Exocyst component Exo84 C-terminal domain-containing protein</fullName>
    </recommendedName>
</protein>
<dbReference type="GO" id="GO:0006887">
    <property type="term" value="P:exocytosis"/>
    <property type="evidence" value="ECO:0007669"/>
    <property type="project" value="UniProtKB-KW"/>
</dbReference>
<dbReference type="SUPFAM" id="SSF74788">
    <property type="entry name" value="Cullin repeat-like"/>
    <property type="match status" value="1"/>
</dbReference>
<reference evidence="6" key="1">
    <citation type="submission" date="2023-06" db="EMBL/GenBank/DDBJ databases">
        <title>Genomic analysis of the entomopathogenic nematode Steinernema hermaphroditum.</title>
        <authorList>
            <person name="Schwarz E.M."/>
            <person name="Heppert J.K."/>
            <person name="Baniya A."/>
            <person name="Schwartz H.T."/>
            <person name="Tan C.-H."/>
            <person name="Antoshechkin I."/>
            <person name="Sternberg P.W."/>
            <person name="Goodrich-Blair H."/>
            <person name="Dillman A.R."/>
        </authorList>
    </citation>
    <scope>NUCLEOTIDE SEQUENCE</scope>
    <source>
        <strain evidence="6">PS9179</strain>
        <tissue evidence="6">Whole animal</tissue>
    </source>
</reference>
<dbReference type="InterPro" id="IPR042561">
    <property type="entry name" value="Exo84_C_1"/>
</dbReference>
<keyword evidence="4" id="KW-0653">Protein transport</keyword>
<dbReference type="SUPFAM" id="SSF50729">
    <property type="entry name" value="PH domain-like"/>
    <property type="match status" value="1"/>
</dbReference>
<organism evidence="6 7">
    <name type="scientific">Steinernema hermaphroditum</name>
    <dbReference type="NCBI Taxonomy" id="289476"/>
    <lineage>
        <taxon>Eukaryota</taxon>
        <taxon>Metazoa</taxon>
        <taxon>Ecdysozoa</taxon>
        <taxon>Nematoda</taxon>
        <taxon>Chromadorea</taxon>
        <taxon>Rhabditida</taxon>
        <taxon>Tylenchina</taxon>
        <taxon>Panagrolaimomorpha</taxon>
        <taxon>Strongyloidoidea</taxon>
        <taxon>Steinernematidae</taxon>
        <taxon>Steinernema</taxon>
    </lineage>
</organism>
<dbReference type="Gene3D" id="1.20.58.1220">
    <property type="entry name" value="Exo84p, C-terminal helical domain"/>
    <property type="match status" value="1"/>
</dbReference>
<evidence type="ECO:0000256" key="2">
    <source>
        <dbReference type="ARBA" id="ARBA00022448"/>
    </source>
</evidence>
<dbReference type="InterPro" id="IPR016159">
    <property type="entry name" value="Cullin_repeat-like_dom_sf"/>
</dbReference>
<dbReference type="PANTHER" id="PTHR21426:SF12">
    <property type="entry name" value="EXOCYST COMPLEX COMPONENT 8"/>
    <property type="match status" value="1"/>
</dbReference>
<proteinExistence type="inferred from homology"/>
<dbReference type="Proteomes" id="UP001175271">
    <property type="component" value="Unassembled WGS sequence"/>
</dbReference>
<dbReference type="EMBL" id="JAUCMV010000001">
    <property type="protein sequence ID" value="KAK0422869.1"/>
    <property type="molecule type" value="Genomic_DNA"/>
</dbReference>
<evidence type="ECO:0000313" key="6">
    <source>
        <dbReference type="EMBL" id="KAK0422869.1"/>
    </source>
</evidence>
<keyword evidence="3" id="KW-0268">Exocytosis</keyword>
<dbReference type="GO" id="GO:0015031">
    <property type="term" value="P:protein transport"/>
    <property type="evidence" value="ECO:0007669"/>
    <property type="project" value="UniProtKB-KW"/>
</dbReference>
<dbReference type="Pfam" id="PF16528">
    <property type="entry name" value="Exo84_C"/>
    <property type="match status" value="1"/>
</dbReference>
<dbReference type="PANTHER" id="PTHR21426">
    <property type="entry name" value="EXOCYST COMPLEX COMPONENT 8"/>
    <property type="match status" value="1"/>
</dbReference>
<evidence type="ECO:0000256" key="1">
    <source>
        <dbReference type="ARBA" id="ARBA00007210"/>
    </source>
</evidence>
<dbReference type="InterPro" id="IPR032403">
    <property type="entry name" value="Exo84_C"/>
</dbReference>
<comment type="caution">
    <text evidence="6">The sequence shown here is derived from an EMBL/GenBank/DDBJ whole genome shotgun (WGS) entry which is preliminary data.</text>
</comment>
<dbReference type="Gene3D" id="1.20.58.1210">
    <property type="entry name" value="Exo84p, N-terminal helical domain"/>
    <property type="match status" value="1"/>
</dbReference>
<dbReference type="InterPro" id="IPR011993">
    <property type="entry name" value="PH-like_dom_sf"/>
</dbReference>
<keyword evidence="7" id="KW-1185">Reference proteome</keyword>
<gene>
    <name evidence="6" type="ORF">QR680_007836</name>
</gene>
<comment type="similarity">
    <text evidence="1">Belongs to the EXO84 family.</text>
</comment>
<sequence>MEVEDPALLIENFNAAEYVKDKLSGVRNGEEARHLQTLRTWANSIKTSAAEEMKEMIFDNYKQFIESSKEITHLEREIYQLSSLLADQKMLIENLKEMCGDERTSNASVPLQGGLANSTPMQTLLQKLDGVATVLSSLKESDRILLQNEMVQLDPDSLQPLHAVYLVLLTDRVLIGSPGAGGSGSRFRFSLESTHQLSGFAAVNVKARGGDADNVLKLLIFPEQRYFRCDNARVKRAWLHGVEQAKKEMLREESLVRQQTIRGKRRSVAEFAKSFNANRAGLSQAISEEPNPEAEAEAAWLRELPNELEACIAQRDLDHAVELILEWKSCREACSDPTVASALETCEQRVVSMLSDEVRRPGALHGGPKAVRRAINQLASLGRTSHAIDMYLKRRSGAIRASAKELTVSEEPLSYVKHVSRIFVKDICDVATELSQSYPTYACLVLNWCVSELRFLLSLIRRHAIEAAPTTSVLAHTWRILMSECSQLQAAGLDLNFEVHRRLAPALKTALNANFNNIIESVRLRIQEERWKMYNMESESNVNRFLEEMADLKLRIDWAVSPTHRACICITQNACHFSRTAHSLARDLGLLKSSHLKALCDAFMITLWSEYLAHLCAAPPSDIHSLTCQFVIGQVLPLCQHAYDPLMTAAQEILPTLLEAQFPQLLQFADDELAGTAKKTMTIDFEEEDDSVAHI</sequence>
<evidence type="ECO:0000256" key="4">
    <source>
        <dbReference type="ARBA" id="ARBA00022927"/>
    </source>
</evidence>